<sequence length="66" mass="7609">MFDLNDAFYRPLWLRVLLVVLTLGWGLFEFISGAPFFGVIFTAIGLYAAWRFFVTFDPPDGAEEDR</sequence>
<dbReference type="STRING" id="34002.SAMN04489859_100565"/>
<evidence type="ECO:0000313" key="3">
    <source>
        <dbReference type="Proteomes" id="UP000199054"/>
    </source>
</evidence>
<dbReference type="Proteomes" id="UP000199054">
    <property type="component" value="Unassembled WGS sequence"/>
</dbReference>
<keyword evidence="1" id="KW-1133">Transmembrane helix</keyword>
<evidence type="ECO:0008006" key="4">
    <source>
        <dbReference type="Google" id="ProtNLM"/>
    </source>
</evidence>
<dbReference type="RefSeq" id="WP_090610833.1">
    <property type="nucleotide sequence ID" value="NZ_CP067125.1"/>
</dbReference>
<accession>A0A1H8FXV3</accession>
<dbReference type="OrthoDB" id="7362327at2"/>
<protein>
    <recommendedName>
        <fullName evidence="4">DUF3329 domain-containing protein</fullName>
    </recommendedName>
</protein>
<gene>
    <name evidence="2" type="ORF">SAMN04489859_100565</name>
</gene>
<keyword evidence="3" id="KW-1185">Reference proteome</keyword>
<feature type="transmembrane region" description="Helical" evidence="1">
    <location>
        <begin position="12"/>
        <end position="28"/>
    </location>
</feature>
<name>A0A1H8FXV3_9RHOB</name>
<evidence type="ECO:0000256" key="1">
    <source>
        <dbReference type="SAM" id="Phobius"/>
    </source>
</evidence>
<reference evidence="2 3" key="1">
    <citation type="submission" date="2016-10" db="EMBL/GenBank/DDBJ databases">
        <authorList>
            <person name="de Groot N.N."/>
        </authorList>
    </citation>
    <scope>NUCLEOTIDE SEQUENCE [LARGE SCALE GENOMIC DNA]</scope>
    <source>
        <strain evidence="2 3">DSM 8512</strain>
    </source>
</reference>
<evidence type="ECO:0000313" key="2">
    <source>
        <dbReference type="EMBL" id="SEN36532.1"/>
    </source>
</evidence>
<dbReference type="EMBL" id="FODE01000005">
    <property type="protein sequence ID" value="SEN36532.1"/>
    <property type="molecule type" value="Genomic_DNA"/>
</dbReference>
<proteinExistence type="predicted"/>
<dbReference type="AlphaFoldDB" id="A0A1H8FXV3"/>
<keyword evidence="1" id="KW-0812">Transmembrane</keyword>
<feature type="transmembrane region" description="Helical" evidence="1">
    <location>
        <begin position="34"/>
        <end position="54"/>
    </location>
</feature>
<keyword evidence="1" id="KW-0472">Membrane</keyword>
<organism evidence="2 3">
    <name type="scientific">Paracoccus alcaliphilus</name>
    <dbReference type="NCBI Taxonomy" id="34002"/>
    <lineage>
        <taxon>Bacteria</taxon>
        <taxon>Pseudomonadati</taxon>
        <taxon>Pseudomonadota</taxon>
        <taxon>Alphaproteobacteria</taxon>
        <taxon>Rhodobacterales</taxon>
        <taxon>Paracoccaceae</taxon>
        <taxon>Paracoccus</taxon>
    </lineage>
</organism>